<dbReference type="AlphaFoldDB" id="J9FLF2"/>
<proteinExistence type="predicted"/>
<sequence>MIMKIGRIIINLIDHFKANRELRRVRYYDRCRAEIEKEFRLVEKEGTFYVTCGDIAIETFPKHTPLENVQGRLRQLRGIAAFYAFPAEYSRGEK</sequence>
<gene>
    <name evidence="1" type="ORF">EVA_21435</name>
</gene>
<evidence type="ECO:0000313" key="1">
    <source>
        <dbReference type="EMBL" id="EJW90457.1"/>
    </source>
</evidence>
<organism evidence="1">
    <name type="scientific">gut metagenome</name>
    <dbReference type="NCBI Taxonomy" id="749906"/>
    <lineage>
        <taxon>unclassified sequences</taxon>
        <taxon>metagenomes</taxon>
        <taxon>organismal metagenomes</taxon>
    </lineage>
</organism>
<protein>
    <submittedName>
        <fullName evidence="1">Uncharacterized protein</fullName>
    </submittedName>
</protein>
<name>J9FLF2_9ZZZZ</name>
<comment type="caution">
    <text evidence="1">The sequence shown here is derived from an EMBL/GenBank/DDBJ whole genome shotgun (WGS) entry which is preliminary data.</text>
</comment>
<accession>J9FLF2</accession>
<dbReference type="EMBL" id="AMCI01008832">
    <property type="protein sequence ID" value="EJW90457.1"/>
    <property type="molecule type" value="Genomic_DNA"/>
</dbReference>
<reference evidence="1" key="1">
    <citation type="journal article" date="2012" name="PLoS ONE">
        <title>Gene sets for utilization of primary and secondary nutrition supplies in the distal gut of endangered iberian lynx.</title>
        <authorList>
            <person name="Alcaide M."/>
            <person name="Messina E."/>
            <person name="Richter M."/>
            <person name="Bargiela R."/>
            <person name="Peplies J."/>
            <person name="Huws S.A."/>
            <person name="Newbold C.J."/>
            <person name="Golyshin P.N."/>
            <person name="Simon M.A."/>
            <person name="Lopez G."/>
            <person name="Yakimov M.M."/>
            <person name="Ferrer M."/>
        </authorList>
    </citation>
    <scope>NUCLEOTIDE SEQUENCE</scope>
</reference>